<keyword evidence="1" id="KW-0732">Signal</keyword>
<dbReference type="Proteomes" id="UP000305948">
    <property type="component" value="Unassembled WGS sequence"/>
</dbReference>
<evidence type="ECO:0000313" key="3">
    <source>
        <dbReference type="Proteomes" id="UP000305948"/>
    </source>
</evidence>
<dbReference type="AlphaFoldDB" id="A0A5C3NHZ5"/>
<reference evidence="2 3" key="1">
    <citation type="journal article" date="2019" name="Nat. Ecol. Evol.">
        <title>Megaphylogeny resolves global patterns of mushroom evolution.</title>
        <authorList>
            <person name="Varga T."/>
            <person name="Krizsan K."/>
            <person name="Foldi C."/>
            <person name="Dima B."/>
            <person name="Sanchez-Garcia M."/>
            <person name="Sanchez-Ramirez S."/>
            <person name="Szollosi G.J."/>
            <person name="Szarkandi J.G."/>
            <person name="Papp V."/>
            <person name="Albert L."/>
            <person name="Andreopoulos W."/>
            <person name="Angelini C."/>
            <person name="Antonin V."/>
            <person name="Barry K.W."/>
            <person name="Bougher N.L."/>
            <person name="Buchanan P."/>
            <person name="Buyck B."/>
            <person name="Bense V."/>
            <person name="Catcheside P."/>
            <person name="Chovatia M."/>
            <person name="Cooper J."/>
            <person name="Damon W."/>
            <person name="Desjardin D."/>
            <person name="Finy P."/>
            <person name="Geml J."/>
            <person name="Haridas S."/>
            <person name="Hughes K."/>
            <person name="Justo A."/>
            <person name="Karasinski D."/>
            <person name="Kautmanova I."/>
            <person name="Kiss B."/>
            <person name="Kocsube S."/>
            <person name="Kotiranta H."/>
            <person name="LaButti K.M."/>
            <person name="Lechner B.E."/>
            <person name="Liimatainen K."/>
            <person name="Lipzen A."/>
            <person name="Lukacs Z."/>
            <person name="Mihaltcheva S."/>
            <person name="Morgado L.N."/>
            <person name="Niskanen T."/>
            <person name="Noordeloos M.E."/>
            <person name="Ohm R.A."/>
            <person name="Ortiz-Santana B."/>
            <person name="Ovrebo C."/>
            <person name="Racz N."/>
            <person name="Riley R."/>
            <person name="Savchenko A."/>
            <person name="Shiryaev A."/>
            <person name="Soop K."/>
            <person name="Spirin V."/>
            <person name="Szebenyi C."/>
            <person name="Tomsovsky M."/>
            <person name="Tulloss R.E."/>
            <person name="Uehling J."/>
            <person name="Grigoriev I.V."/>
            <person name="Vagvolgyi C."/>
            <person name="Papp T."/>
            <person name="Martin F.M."/>
            <person name="Miettinen O."/>
            <person name="Hibbett D.S."/>
            <person name="Nagy L.G."/>
        </authorList>
    </citation>
    <scope>NUCLEOTIDE SEQUENCE [LARGE SCALE GENOMIC DNA]</scope>
    <source>
        <strain evidence="2 3">OMC1185</strain>
    </source>
</reference>
<feature type="chain" id="PRO_5022695510" description="Secreted protein" evidence="1">
    <location>
        <begin position="19"/>
        <end position="103"/>
    </location>
</feature>
<protein>
    <recommendedName>
        <fullName evidence="4">Secreted protein</fullName>
    </recommendedName>
</protein>
<organism evidence="2 3">
    <name type="scientific">Heliocybe sulcata</name>
    <dbReference type="NCBI Taxonomy" id="5364"/>
    <lineage>
        <taxon>Eukaryota</taxon>
        <taxon>Fungi</taxon>
        <taxon>Dikarya</taxon>
        <taxon>Basidiomycota</taxon>
        <taxon>Agaricomycotina</taxon>
        <taxon>Agaricomycetes</taxon>
        <taxon>Gloeophyllales</taxon>
        <taxon>Gloeophyllaceae</taxon>
        <taxon>Heliocybe</taxon>
    </lineage>
</organism>
<gene>
    <name evidence="2" type="ORF">OE88DRAFT_28425</name>
</gene>
<accession>A0A5C3NHZ5</accession>
<evidence type="ECO:0000313" key="2">
    <source>
        <dbReference type="EMBL" id="TFK56527.1"/>
    </source>
</evidence>
<dbReference type="EMBL" id="ML213503">
    <property type="protein sequence ID" value="TFK56527.1"/>
    <property type="molecule type" value="Genomic_DNA"/>
</dbReference>
<sequence length="103" mass="10805">MKKDLHLWGLLLARGLCALEVPSVSGGGRGGFGGCLCLLLGFGRRVDEFDGRVDDSVYVSGDIPMGGLACGGVERPVCAFCLCGNGRFVFQGTFALWCILVSS</sequence>
<feature type="signal peptide" evidence="1">
    <location>
        <begin position="1"/>
        <end position="18"/>
    </location>
</feature>
<keyword evidence="3" id="KW-1185">Reference proteome</keyword>
<evidence type="ECO:0000256" key="1">
    <source>
        <dbReference type="SAM" id="SignalP"/>
    </source>
</evidence>
<evidence type="ECO:0008006" key="4">
    <source>
        <dbReference type="Google" id="ProtNLM"/>
    </source>
</evidence>
<proteinExistence type="predicted"/>
<name>A0A5C3NHZ5_9AGAM</name>